<comment type="similarity">
    <text evidence="2">Belongs to the ABC-2 integral membrane protein family.</text>
</comment>
<accession>A0A0A1MXE0</accession>
<keyword evidence="6 8" id="KW-1133">Transmembrane helix</keyword>
<evidence type="ECO:0000256" key="5">
    <source>
        <dbReference type="ARBA" id="ARBA00022692"/>
    </source>
</evidence>
<feature type="transmembrane region" description="Helical" evidence="8">
    <location>
        <begin position="178"/>
        <end position="199"/>
    </location>
</feature>
<dbReference type="Proteomes" id="UP000040453">
    <property type="component" value="Unassembled WGS sequence"/>
</dbReference>
<reference evidence="10 11" key="1">
    <citation type="submission" date="2014-11" db="EMBL/GenBank/DDBJ databases">
        <authorList>
            <person name="Urmite Genomes Urmite Genomes"/>
        </authorList>
    </citation>
    <scope>NUCLEOTIDE SEQUENCE [LARGE SCALE GENOMIC DNA]</scope>
    <source>
        <strain evidence="10 11">Oc5</strain>
    </source>
</reference>
<evidence type="ECO:0000259" key="9">
    <source>
        <dbReference type="PROSITE" id="PS51012"/>
    </source>
</evidence>
<dbReference type="PANTHER" id="PTHR30294">
    <property type="entry name" value="MEMBRANE COMPONENT OF ABC TRANSPORTER YHHJ-RELATED"/>
    <property type="match status" value="1"/>
</dbReference>
<dbReference type="Pfam" id="PF12698">
    <property type="entry name" value="ABC2_membrane_3"/>
    <property type="match status" value="1"/>
</dbReference>
<evidence type="ECO:0000256" key="1">
    <source>
        <dbReference type="ARBA" id="ARBA00004651"/>
    </source>
</evidence>
<feature type="domain" description="ABC transmembrane type-2" evidence="9">
    <location>
        <begin position="140"/>
        <end position="368"/>
    </location>
</feature>
<dbReference type="EMBL" id="CDGG01000001">
    <property type="protein sequence ID" value="CEI83461.1"/>
    <property type="molecule type" value="Genomic_DNA"/>
</dbReference>
<dbReference type="InterPro" id="IPR051449">
    <property type="entry name" value="ABC-2_transporter_component"/>
</dbReference>
<proteinExistence type="inferred from homology"/>
<evidence type="ECO:0000256" key="6">
    <source>
        <dbReference type="ARBA" id="ARBA00022989"/>
    </source>
</evidence>
<evidence type="ECO:0000313" key="10">
    <source>
        <dbReference type="EMBL" id="CEI83461.1"/>
    </source>
</evidence>
<evidence type="ECO:0000256" key="3">
    <source>
        <dbReference type="ARBA" id="ARBA00022448"/>
    </source>
</evidence>
<feature type="transmembrane region" description="Helical" evidence="8">
    <location>
        <begin position="285"/>
        <end position="306"/>
    </location>
</feature>
<dbReference type="InterPro" id="IPR013525">
    <property type="entry name" value="ABC2_TM"/>
</dbReference>
<keyword evidence="3" id="KW-0813">Transport</keyword>
<feature type="transmembrane region" description="Helical" evidence="8">
    <location>
        <begin position="257"/>
        <end position="278"/>
    </location>
</feature>
<evidence type="ECO:0000256" key="8">
    <source>
        <dbReference type="SAM" id="Phobius"/>
    </source>
</evidence>
<organism evidence="10 11">
    <name type="scientific">Oceanobacillus oncorhynchi</name>
    <dbReference type="NCBI Taxonomy" id="545501"/>
    <lineage>
        <taxon>Bacteria</taxon>
        <taxon>Bacillati</taxon>
        <taxon>Bacillota</taxon>
        <taxon>Bacilli</taxon>
        <taxon>Bacillales</taxon>
        <taxon>Bacillaceae</taxon>
        <taxon>Oceanobacillus</taxon>
    </lineage>
</organism>
<dbReference type="GO" id="GO:0005886">
    <property type="term" value="C:plasma membrane"/>
    <property type="evidence" value="ECO:0007669"/>
    <property type="project" value="UniProtKB-SubCell"/>
</dbReference>
<name>A0A0A1MXE0_9BACI</name>
<evidence type="ECO:0000256" key="2">
    <source>
        <dbReference type="ARBA" id="ARBA00007783"/>
    </source>
</evidence>
<feature type="transmembrane region" description="Helical" evidence="8">
    <location>
        <begin position="12"/>
        <end position="33"/>
    </location>
</feature>
<keyword evidence="7 8" id="KW-0472">Membrane</keyword>
<dbReference type="OrthoDB" id="266913at2"/>
<dbReference type="GO" id="GO:0140359">
    <property type="term" value="F:ABC-type transporter activity"/>
    <property type="evidence" value="ECO:0007669"/>
    <property type="project" value="InterPro"/>
</dbReference>
<keyword evidence="11" id="KW-1185">Reference proteome</keyword>
<keyword evidence="4" id="KW-1003">Cell membrane</keyword>
<gene>
    <name evidence="10" type="ORF">BN997_03374</name>
</gene>
<feature type="transmembrane region" description="Helical" evidence="8">
    <location>
        <begin position="343"/>
        <end position="365"/>
    </location>
</feature>
<comment type="subcellular location">
    <subcellularLocation>
        <location evidence="1">Cell membrane</location>
        <topology evidence="1">Multi-pass membrane protein</topology>
    </subcellularLocation>
</comment>
<dbReference type="PROSITE" id="PS51012">
    <property type="entry name" value="ABC_TM2"/>
    <property type="match status" value="1"/>
</dbReference>
<evidence type="ECO:0000256" key="4">
    <source>
        <dbReference type="ARBA" id="ARBA00022475"/>
    </source>
</evidence>
<sequence>MKGILLARIREFIRNPFTFLLFTGMSIVFAWVISSLNVGEGGGGIPVPVYVEDGASDYQQSLEEQEAFRFYEVDKEALQEELREGDADTGVILSVDRFDILVGVESPNAGLIQQTVQEVYTTDMREALIREAADAEGMEADQVVSSYQEAASEGTFDLSVHSFSGEESWQYDDNVHRVGGFALFFAIYTIAYGVVKILTEKRMGVWDRMILSPIKKSEMYIANLFYSFIEGYLQIIIIFSFFYFWRGITFNDRMIEILLMLIPYALAIVAMSILITALVKNVEQFNAAISIITVSLAMIGGAFWPLEIVSNPVLLFLANLNPIKYGLDIIQGAAVYGYSFTELLLPISILTLMTVLFTGLGIHLMERRHI</sequence>
<evidence type="ECO:0000256" key="7">
    <source>
        <dbReference type="ARBA" id="ARBA00023136"/>
    </source>
</evidence>
<feature type="transmembrane region" description="Helical" evidence="8">
    <location>
        <begin position="220"/>
        <end position="245"/>
    </location>
</feature>
<keyword evidence="5 8" id="KW-0812">Transmembrane</keyword>
<dbReference type="STRING" id="545501.BN997_03374"/>
<dbReference type="PANTHER" id="PTHR30294:SF38">
    <property type="entry name" value="TRANSPORT PERMEASE PROTEIN"/>
    <property type="match status" value="1"/>
</dbReference>
<dbReference type="RefSeq" id="WP_042533736.1">
    <property type="nucleotide sequence ID" value="NZ_CDGG01000001.1"/>
</dbReference>
<protein>
    <submittedName>
        <fullName evidence="10">ABC-2 family transporter protein</fullName>
    </submittedName>
</protein>
<dbReference type="AlphaFoldDB" id="A0A0A1MXE0"/>
<dbReference type="InterPro" id="IPR047817">
    <property type="entry name" value="ABC2_TM_bact-type"/>
</dbReference>
<evidence type="ECO:0000313" key="11">
    <source>
        <dbReference type="Proteomes" id="UP000040453"/>
    </source>
</evidence>